<dbReference type="Proteomes" id="UP000242715">
    <property type="component" value="Unassembled WGS sequence"/>
</dbReference>
<evidence type="ECO:0000313" key="2">
    <source>
        <dbReference type="EMBL" id="GAU28279.1"/>
    </source>
</evidence>
<evidence type="ECO:0000313" key="3">
    <source>
        <dbReference type="Proteomes" id="UP000242715"/>
    </source>
</evidence>
<sequence>MKLATTARVPQWKIEPHHKTYERLTYIVNDRPRYHNYQVIPPPPPPQNYNYTPPPPLPPPLISNYTPPPPPR</sequence>
<evidence type="ECO:0000256" key="1">
    <source>
        <dbReference type="SAM" id="MobiDB-lite"/>
    </source>
</evidence>
<protein>
    <submittedName>
        <fullName evidence="2">Uncharacterized protein</fullName>
    </submittedName>
</protein>
<proteinExistence type="predicted"/>
<accession>A0A2Z6N9B6</accession>
<dbReference type="OrthoDB" id="10418271at2759"/>
<dbReference type="AlphaFoldDB" id="A0A2Z6N9B6"/>
<keyword evidence="3" id="KW-1185">Reference proteome</keyword>
<name>A0A2Z6N9B6_TRISU</name>
<organism evidence="2 3">
    <name type="scientific">Trifolium subterraneum</name>
    <name type="common">Subterranean clover</name>
    <dbReference type="NCBI Taxonomy" id="3900"/>
    <lineage>
        <taxon>Eukaryota</taxon>
        <taxon>Viridiplantae</taxon>
        <taxon>Streptophyta</taxon>
        <taxon>Embryophyta</taxon>
        <taxon>Tracheophyta</taxon>
        <taxon>Spermatophyta</taxon>
        <taxon>Magnoliopsida</taxon>
        <taxon>eudicotyledons</taxon>
        <taxon>Gunneridae</taxon>
        <taxon>Pentapetalae</taxon>
        <taxon>rosids</taxon>
        <taxon>fabids</taxon>
        <taxon>Fabales</taxon>
        <taxon>Fabaceae</taxon>
        <taxon>Papilionoideae</taxon>
        <taxon>50 kb inversion clade</taxon>
        <taxon>NPAAA clade</taxon>
        <taxon>Hologalegina</taxon>
        <taxon>IRL clade</taxon>
        <taxon>Trifolieae</taxon>
        <taxon>Trifolium</taxon>
    </lineage>
</organism>
<feature type="region of interest" description="Disordered" evidence="1">
    <location>
        <begin position="35"/>
        <end position="72"/>
    </location>
</feature>
<dbReference type="EMBL" id="DF973370">
    <property type="protein sequence ID" value="GAU28279.1"/>
    <property type="molecule type" value="Genomic_DNA"/>
</dbReference>
<feature type="compositionally biased region" description="Pro residues" evidence="1">
    <location>
        <begin position="40"/>
        <end position="72"/>
    </location>
</feature>
<gene>
    <name evidence="2" type="ORF">TSUD_118860</name>
</gene>
<reference evidence="3" key="1">
    <citation type="journal article" date="2017" name="Front. Plant Sci.">
        <title>Climate Clever Clovers: New Paradigm to Reduce the Environmental Footprint of Ruminants by Breeding Low Methanogenic Forages Utilizing Haplotype Variation.</title>
        <authorList>
            <person name="Kaur P."/>
            <person name="Appels R."/>
            <person name="Bayer P.E."/>
            <person name="Keeble-Gagnere G."/>
            <person name="Wang J."/>
            <person name="Hirakawa H."/>
            <person name="Shirasawa K."/>
            <person name="Vercoe P."/>
            <person name="Stefanova K."/>
            <person name="Durmic Z."/>
            <person name="Nichols P."/>
            <person name="Revell C."/>
            <person name="Isobe S.N."/>
            <person name="Edwards D."/>
            <person name="Erskine W."/>
        </authorList>
    </citation>
    <scope>NUCLEOTIDE SEQUENCE [LARGE SCALE GENOMIC DNA]</scope>
    <source>
        <strain evidence="3">cv. Daliak</strain>
    </source>
</reference>